<reference evidence="1 2" key="1">
    <citation type="journal article" date="2022" name="G3 (Bethesda)">
        <title>Whole-genome sequence and methylome profiling of the almond [Prunus dulcis (Mill.) D.A. Webb] cultivar 'Nonpareil'.</title>
        <authorList>
            <person name="D'Amico-Willman K.M."/>
            <person name="Ouma W.Z."/>
            <person name="Meulia T."/>
            <person name="Sideli G.M."/>
            <person name="Gradziel T.M."/>
            <person name="Fresnedo-Ramirez J."/>
        </authorList>
    </citation>
    <scope>NUCLEOTIDE SEQUENCE [LARGE SCALE GENOMIC DNA]</scope>
    <source>
        <strain evidence="1">Clone GOH B32 T37-40</strain>
    </source>
</reference>
<name>A0AAD4W0W8_PRUDU</name>
<gene>
    <name evidence="1" type="ORF">L3X38_025038</name>
</gene>
<keyword evidence="2" id="KW-1185">Reference proteome</keyword>
<dbReference type="Proteomes" id="UP001054821">
    <property type="component" value="Chromosome 4"/>
</dbReference>
<comment type="caution">
    <text evidence="1">The sequence shown here is derived from an EMBL/GenBank/DDBJ whole genome shotgun (WGS) entry which is preliminary data.</text>
</comment>
<protein>
    <submittedName>
        <fullName evidence="1">Uncharacterized protein</fullName>
    </submittedName>
</protein>
<proteinExistence type="predicted"/>
<dbReference type="EMBL" id="JAJFAZ020000004">
    <property type="protein sequence ID" value="KAI5334905.1"/>
    <property type="molecule type" value="Genomic_DNA"/>
</dbReference>
<evidence type="ECO:0000313" key="2">
    <source>
        <dbReference type="Proteomes" id="UP001054821"/>
    </source>
</evidence>
<organism evidence="1 2">
    <name type="scientific">Prunus dulcis</name>
    <name type="common">Almond</name>
    <name type="synonym">Amygdalus dulcis</name>
    <dbReference type="NCBI Taxonomy" id="3755"/>
    <lineage>
        <taxon>Eukaryota</taxon>
        <taxon>Viridiplantae</taxon>
        <taxon>Streptophyta</taxon>
        <taxon>Embryophyta</taxon>
        <taxon>Tracheophyta</taxon>
        <taxon>Spermatophyta</taxon>
        <taxon>Magnoliopsida</taxon>
        <taxon>eudicotyledons</taxon>
        <taxon>Gunneridae</taxon>
        <taxon>Pentapetalae</taxon>
        <taxon>rosids</taxon>
        <taxon>fabids</taxon>
        <taxon>Rosales</taxon>
        <taxon>Rosaceae</taxon>
        <taxon>Amygdaloideae</taxon>
        <taxon>Amygdaleae</taxon>
        <taxon>Prunus</taxon>
    </lineage>
</organism>
<evidence type="ECO:0000313" key="1">
    <source>
        <dbReference type="EMBL" id="KAI5334905.1"/>
    </source>
</evidence>
<sequence length="101" mass="11585">MDKGSEHIWNSLSVVHELLFRGARWQVMHGNCINMWSDTCHVPQYAPIVVADLMDRHGHTCDLSKIKAFISPLDVQAIMAIPISNFDIPNRLIWPYIMNGR</sequence>
<accession>A0AAD4W0W8</accession>
<dbReference type="AlphaFoldDB" id="A0AAD4W0W8"/>